<evidence type="ECO:0000256" key="6">
    <source>
        <dbReference type="ARBA" id="ARBA00022824"/>
    </source>
</evidence>
<dbReference type="Gene3D" id="1.10.3450.40">
    <property type="entry name" value="Signal recognition particle, SRP68 subunit, RNA-binding domain"/>
    <property type="match status" value="1"/>
</dbReference>
<dbReference type="FunFam" id="1.10.3450.40:FF:000001">
    <property type="entry name" value="Signal recognition particle subunit SRP68"/>
    <property type="match status" value="1"/>
</dbReference>
<dbReference type="GO" id="GO:0030942">
    <property type="term" value="F:endoplasmic reticulum signal peptide binding"/>
    <property type="evidence" value="ECO:0007669"/>
    <property type="project" value="InterPro"/>
</dbReference>
<dbReference type="PIRSF" id="PIRSF038995">
    <property type="entry name" value="SRP68"/>
    <property type="match status" value="1"/>
</dbReference>
<evidence type="ECO:0000256" key="12">
    <source>
        <dbReference type="ARBA" id="ARBA00083741"/>
    </source>
</evidence>
<dbReference type="GO" id="GO:0008312">
    <property type="term" value="F:7S RNA binding"/>
    <property type="evidence" value="ECO:0007669"/>
    <property type="project" value="InterPro"/>
</dbReference>
<dbReference type="InterPro" id="IPR038253">
    <property type="entry name" value="SRP68_N_sf"/>
</dbReference>
<evidence type="ECO:0000256" key="1">
    <source>
        <dbReference type="ARBA" id="ARBA00004240"/>
    </source>
</evidence>
<dbReference type="STRING" id="3088.A0A383WLV2"/>
<dbReference type="GO" id="GO:0005730">
    <property type="term" value="C:nucleolus"/>
    <property type="evidence" value="ECO:0007669"/>
    <property type="project" value="UniProtKB-SubCell"/>
</dbReference>
<sequence>MEVDPQATDAPEETAAILQLQLNLLSVIKSAQLQNGLKHGDYGRYRQYCARRLRSLYKALKFLHGKGRYTKKKLDVPQVSDARHLQILLVCAERAWAHAMLLKQESQQDGAAAAKKRHTALRRLRKASFWAGELSRIAGTVCDTRSAVEADAYAAWMSGNVLMETESDWQRALACYTRAKKLFTELARVGDPESQALCGAMAEELAPALRYCNYQISRAGGEAVDPAGLLALAEEGGEGGGSLLQSKLASLAAEAQTAQAAATSSFEWRGIKAPVSQERVRVPLHNAAELAATLEAAMDTDGPASAEQALPQHDKLTNWYQEARAATRNAIKAAQTGGGSGAAGKAGAEADAGDLEDLVALEKALSGRILEGSLARGEVAAADAAARFAAGLQRQAAGKAAGGGKGKERPAKPEDLVRLTTTLAQLAADLEEHASHLGGRQGEALAAAAAARGGGYAAWRAYYQGHVALAAAAAGGGRYAEAAGLFRRAGERAAAAQEATEELPKSESAAWAALPGLQQLAALAGSYLLVACAEAAAEGAAGAEGAGKGLEGLGLAGGAAQQRPCLRGPGKGLEGLGLAGGAAQQASSALYLPDALDAWESFGGSGSGKGARLFQGPYALAAIRPRPIMLDSAAGEVDYPDVSHRVKRRKTAAAAAAGSATGTFARLFGGWGGATS</sequence>
<dbReference type="CDD" id="cd15481">
    <property type="entry name" value="SRP68-RBD"/>
    <property type="match status" value="1"/>
</dbReference>
<keyword evidence="9" id="KW-0539">Nucleus</keyword>
<dbReference type="Pfam" id="PF16969">
    <property type="entry name" value="SRP68"/>
    <property type="match status" value="1"/>
</dbReference>
<evidence type="ECO:0000256" key="4">
    <source>
        <dbReference type="ARBA" id="ARBA00009352"/>
    </source>
</evidence>
<dbReference type="EMBL" id="FNXT01001320">
    <property type="protein sequence ID" value="SZX78447.1"/>
    <property type="molecule type" value="Genomic_DNA"/>
</dbReference>
<evidence type="ECO:0000256" key="8">
    <source>
        <dbReference type="ARBA" id="ARBA00023135"/>
    </source>
</evidence>
<evidence type="ECO:0000256" key="9">
    <source>
        <dbReference type="ARBA" id="ARBA00023242"/>
    </source>
</evidence>
<keyword evidence="10" id="KW-0687">Ribonucleoprotein</keyword>
<dbReference type="GO" id="GO:0005829">
    <property type="term" value="C:cytosol"/>
    <property type="evidence" value="ECO:0007669"/>
    <property type="project" value="UniProtKB-ARBA"/>
</dbReference>
<dbReference type="AlphaFoldDB" id="A0A383WLV2"/>
<evidence type="ECO:0000256" key="10">
    <source>
        <dbReference type="ARBA" id="ARBA00023274"/>
    </source>
</evidence>
<comment type="subcellular location">
    <subcellularLocation>
        <location evidence="2">Cytoplasm</location>
    </subcellularLocation>
    <subcellularLocation>
        <location evidence="1">Endoplasmic reticulum</location>
    </subcellularLocation>
    <subcellularLocation>
        <location evidence="3">Nucleus</location>
        <location evidence="3">Nucleolus</location>
    </subcellularLocation>
</comment>
<dbReference type="GO" id="GO:0006614">
    <property type="term" value="P:SRP-dependent cotranslational protein targeting to membrane"/>
    <property type="evidence" value="ECO:0007669"/>
    <property type="project" value="InterPro"/>
</dbReference>
<evidence type="ECO:0000313" key="13">
    <source>
        <dbReference type="EMBL" id="SZX78447.1"/>
    </source>
</evidence>
<evidence type="ECO:0000313" key="14">
    <source>
        <dbReference type="Proteomes" id="UP000256970"/>
    </source>
</evidence>
<keyword evidence="6" id="KW-0256">Endoplasmic reticulum</keyword>
<reference evidence="13 14" key="1">
    <citation type="submission" date="2016-10" db="EMBL/GenBank/DDBJ databases">
        <authorList>
            <person name="Cai Z."/>
        </authorList>
    </citation>
    <scope>NUCLEOTIDE SEQUENCE [LARGE SCALE GENOMIC DNA]</scope>
</reference>
<dbReference type="InterPro" id="IPR026258">
    <property type="entry name" value="SRP68"/>
</dbReference>
<dbReference type="Proteomes" id="UP000256970">
    <property type="component" value="Unassembled WGS sequence"/>
</dbReference>
<keyword evidence="14" id="KW-1185">Reference proteome</keyword>
<dbReference type="PANTHER" id="PTHR12860:SF0">
    <property type="entry name" value="SIGNAL RECOGNITION PARTICLE SUBUNIT SRP68"/>
    <property type="match status" value="1"/>
</dbReference>
<gene>
    <name evidence="13" type="ORF">BQ4739_LOCUS18729</name>
</gene>
<keyword evidence="7" id="KW-0694">RNA-binding</keyword>
<dbReference type="GO" id="GO:0005047">
    <property type="term" value="F:signal recognition particle binding"/>
    <property type="evidence" value="ECO:0007669"/>
    <property type="project" value="InterPro"/>
</dbReference>
<protein>
    <recommendedName>
        <fullName evidence="11">Signal recognition particle subunit SRP68</fullName>
    </recommendedName>
    <alternativeName>
        <fullName evidence="12">Signal recognition particle 68 kDa protein</fullName>
    </alternativeName>
</protein>
<dbReference type="InterPro" id="IPR034652">
    <property type="entry name" value="SRP68-RBD"/>
</dbReference>
<proteinExistence type="inferred from homology"/>
<comment type="similarity">
    <text evidence="4">Belongs to the SRP68 family.</text>
</comment>
<dbReference type="GO" id="GO:0005786">
    <property type="term" value="C:signal recognition particle, endoplasmic reticulum targeting"/>
    <property type="evidence" value="ECO:0007669"/>
    <property type="project" value="UniProtKB-KW"/>
</dbReference>
<keyword evidence="5" id="KW-0963">Cytoplasm</keyword>
<evidence type="ECO:0000256" key="11">
    <source>
        <dbReference type="ARBA" id="ARBA00029498"/>
    </source>
</evidence>
<evidence type="ECO:0000256" key="2">
    <source>
        <dbReference type="ARBA" id="ARBA00004496"/>
    </source>
</evidence>
<keyword evidence="8" id="KW-0733">Signal recognition particle</keyword>
<name>A0A383WLV2_TETOB</name>
<evidence type="ECO:0000256" key="5">
    <source>
        <dbReference type="ARBA" id="ARBA00022490"/>
    </source>
</evidence>
<evidence type="ECO:0000256" key="3">
    <source>
        <dbReference type="ARBA" id="ARBA00004604"/>
    </source>
</evidence>
<organism evidence="13 14">
    <name type="scientific">Tetradesmus obliquus</name>
    <name type="common">Green alga</name>
    <name type="synonym">Acutodesmus obliquus</name>
    <dbReference type="NCBI Taxonomy" id="3088"/>
    <lineage>
        <taxon>Eukaryota</taxon>
        <taxon>Viridiplantae</taxon>
        <taxon>Chlorophyta</taxon>
        <taxon>core chlorophytes</taxon>
        <taxon>Chlorophyceae</taxon>
        <taxon>CS clade</taxon>
        <taxon>Sphaeropleales</taxon>
        <taxon>Scenedesmaceae</taxon>
        <taxon>Tetradesmus</taxon>
    </lineage>
</organism>
<evidence type="ECO:0000256" key="7">
    <source>
        <dbReference type="ARBA" id="ARBA00022884"/>
    </source>
</evidence>
<dbReference type="PANTHER" id="PTHR12860">
    <property type="entry name" value="SIGNAL RECOGNITION PARTICLE 68 KDA PROTEIN"/>
    <property type="match status" value="1"/>
</dbReference>
<accession>A0A383WLV2</accession>
<dbReference type="GO" id="GO:0005783">
    <property type="term" value="C:endoplasmic reticulum"/>
    <property type="evidence" value="ECO:0007669"/>
    <property type="project" value="UniProtKB-SubCell"/>
</dbReference>